<feature type="transmembrane region" description="Helical" evidence="6">
    <location>
        <begin position="51"/>
        <end position="71"/>
    </location>
</feature>
<keyword evidence="9" id="KW-1185">Reference proteome</keyword>
<dbReference type="PROSITE" id="PS50850">
    <property type="entry name" value="MFS"/>
    <property type="match status" value="1"/>
</dbReference>
<name>A0A345SRE2_9ACTN</name>
<evidence type="ECO:0000256" key="5">
    <source>
        <dbReference type="SAM" id="MobiDB-lite"/>
    </source>
</evidence>
<evidence type="ECO:0000313" key="9">
    <source>
        <dbReference type="Proteomes" id="UP000249340"/>
    </source>
</evidence>
<dbReference type="EMBL" id="CP031264">
    <property type="protein sequence ID" value="AXI76297.1"/>
    <property type="molecule type" value="Genomic_DNA"/>
</dbReference>
<feature type="transmembrane region" description="Helical" evidence="6">
    <location>
        <begin position="83"/>
        <end position="102"/>
    </location>
</feature>
<dbReference type="PANTHER" id="PTHR23531">
    <property type="entry name" value="QUINOLENE RESISTANCE PROTEIN NORA"/>
    <property type="match status" value="1"/>
</dbReference>
<keyword evidence="4 6" id="KW-0472">Membrane</keyword>
<feature type="domain" description="Major facilitator superfamily (MFS) profile" evidence="7">
    <location>
        <begin position="12"/>
        <end position="386"/>
    </location>
</feature>
<feature type="transmembrane region" description="Helical" evidence="6">
    <location>
        <begin position="298"/>
        <end position="321"/>
    </location>
</feature>
<feature type="transmembrane region" description="Helical" evidence="6">
    <location>
        <begin position="274"/>
        <end position="292"/>
    </location>
</feature>
<keyword evidence="2 6" id="KW-0812">Transmembrane</keyword>
<dbReference type="KEGG" id="stri:C7M71_001185"/>
<dbReference type="InterPro" id="IPR036259">
    <property type="entry name" value="MFS_trans_sf"/>
</dbReference>
<dbReference type="InterPro" id="IPR052714">
    <property type="entry name" value="MFS_Exporter"/>
</dbReference>
<sequence length="415" mass="42815">MTATDKDNPVRLVTPSFLGLFMAALCFFFAYGMTVPILPPFVKERLHGTDLIVGVVVGMMAVSSIVIRPLVAPRTSSWGCPRLVLVSGLVGAGAFAGYGLAADNVQLSGLRLVTGAAQATLLIAAITMVTSHAPPDRRGQAISYFSVAPYLGIGIGPVLGQTLFEHLGFRPAFAIAGVIGLAGAIPILFVPNVRVPRPAGAPRQPIFHKVALWPGTVLALGMVGAIAMSAFMPLFVSDLGASGTQWIFLAYAAVVLLVRVVGGRIPDTLGPARTGWLSTSLISLGMVGFAVTPSVLGIYLSLIPLGTGIALQYPGLLALTVNRVSEEERPRAVSTFTMFFDLATGIGGLFVGGIVAVGGYRSAFAACAACSLLGLVLLRLFVVARPTEGGAAESSPVETALPSAPVAATSEATEE</sequence>
<feature type="region of interest" description="Disordered" evidence="5">
    <location>
        <begin position="390"/>
        <end position="415"/>
    </location>
</feature>
<evidence type="ECO:0000256" key="4">
    <source>
        <dbReference type="ARBA" id="ARBA00023136"/>
    </source>
</evidence>
<evidence type="ECO:0000256" key="1">
    <source>
        <dbReference type="ARBA" id="ARBA00004651"/>
    </source>
</evidence>
<evidence type="ECO:0000259" key="7">
    <source>
        <dbReference type="PROSITE" id="PS50850"/>
    </source>
</evidence>
<dbReference type="PANTHER" id="PTHR23531:SF1">
    <property type="entry name" value="QUINOLENE RESISTANCE PROTEIN NORA"/>
    <property type="match status" value="1"/>
</dbReference>
<feature type="transmembrane region" description="Helical" evidence="6">
    <location>
        <begin position="108"/>
        <end position="129"/>
    </location>
</feature>
<dbReference type="SUPFAM" id="SSF103473">
    <property type="entry name" value="MFS general substrate transporter"/>
    <property type="match status" value="1"/>
</dbReference>
<evidence type="ECO:0000256" key="3">
    <source>
        <dbReference type="ARBA" id="ARBA00022989"/>
    </source>
</evidence>
<dbReference type="GO" id="GO:0022857">
    <property type="term" value="F:transmembrane transporter activity"/>
    <property type="evidence" value="ECO:0007669"/>
    <property type="project" value="InterPro"/>
</dbReference>
<dbReference type="RefSeq" id="WP_111489133.1">
    <property type="nucleotide sequence ID" value="NZ_CP031264.1"/>
</dbReference>
<feature type="transmembrane region" description="Helical" evidence="6">
    <location>
        <begin position="12"/>
        <end position="31"/>
    </location>
</feature>
<evidence type="ECO:0000256" key="6">
    <source>
        <dbReference type="SAM" id="Phobius"/>
    </source>
</evidence>
<feature type="transmembrane region" description="Helical" evidence="6">
    <location>
        <begin position="210"/>
        <end position="231"/>
    </location>
</feature>
<proteinExistence type="predicted"/>
<keyword evidence="3 6" id="KW-1133">Transmembrane helix</keyword>
<organism evidence="8 9">
    <name type="scientific">Peterkaempfera bronchialis</name>
    <dbReference type="NCBI Taxonomy" id="2126346"/>
    <lineage>
        <taxon>Bacteria</taxon>
        <taxon>Bacillati</taxon>
        <taxon>Actinomycetota</taxon>
        <taxon>Actinomycetes</taxon>
        <taxon>Kitasatosporales</taxon>
        <taxon>Streptomycetaceae</taxon>
        <taxon>Peterkaempfera</taxon>
    </lineage>
</organism>
<feature type="transmembrane region" description="Helical" evidence="6">
    <location>
        <begin position="363"/>
        <end position="382"/>
    </location>
</feature>
<dbReference type="InterPro" id="IPR011701">
    <property type="entry name" value="MFS"/>
</dbReference>
<dbReference type="Gene3D" id="1.20.1250.20">
    <property type="entry name" value="MFS general substrate transporter like domains"/>
    <property type="match status" value="2"/>
</dbReference>
<evidence type="ECO:0000256" key="2">
    <source>
        <dbReference type="ARBA" id="ARBA00022692"/>
    </source>
</evidence>
<comment type="subcellular location">
    <subcellularLocation>
        <location evidence="1">Cell membrane</location>
        <topology evidence="1">Multi-pass membrane protein</topology>
    </subcellularLocation>
</comment>
<feature type="transmembrane region" description="Helical" evidence="6">
    <location>
        <begin position="172"/>
        <end position="190"/>
    </location>
</feature>
<dbReference type="OrthoDB" id="3998712at2"/>
<dbReference type="InterPro" id="IPR020846">
    <property type="entry name" value="MFS_dom"/>
</dbReference>
<feature type="transmembrane region" description="Helical" evidence="6">
    <location>
        <begin position="141"/>
        <end position="160"/>
    </location>
</feature>
<accession>A0A345SRE2</accession>
<reference evidence="9" key="1">
    <citation type="submission" date="2018-07" db="EMBL/GenBank/DDBJ databases">
        <title>Streptacidiphilus bronchialis DSM 106435 chromosome.</title>
        <authorList>
            <person name="Batra D."/>
            <person name="Gulvik C.A."/>
        </authorList>
    </citation>
    <scope>NUCLEOTIDE SEQUENCE [LARGE SCALE GENOMIC DNA]</scope>
    <source>
        <strain evidence="9">DSM 106435</strain>
    </source>
</reference>
<gene>
    <name evidence="8" type="ORF">C7M71_001185</name>
</gene>
<feature type="transmembrane region" description="Helical" evidence="6">
    <location>
        <begin position="243"/>
        <end position="262"/>
    </location>
</feature>
<protein>
    <submittedName>
        <fullName evidence="8">MFS transporter</fullName>
    </submittedName>
</protein>
<evidence type="ECO:0000313" key="8">
    <source>
        <dbReference type="EMBL" id="AXI76297.1"/>
    </source>
</evidence>
<feature type="transmembrane region" description="Helical" evidence="6">
    <location>
        <begin position="333"/>
        <end position="357"/>
    </location>
</feature>
<dbReference type="Proteomes" id="UP000249340">
    <property type="component" value="Chromosome"/>
</dbReference>
<dbReference type="AlphaFoldDB" id="A0A345SRE2"/>
<dbReference type="Pfam" id="PF07690">
    <property type="entry name" value="MFS_1"/>
    <property type="match status" value="1"/>
</dbReference>
<dbReference type="GO" id="GO:0005886">
    <property type="term" value="C:plasma membrane"/>
    <property type="evidence" value="ECO:0007669"/>
    <property type="project" value="UniProtKB-SubCell"/>
</dbReference>